<dbReference type="CDD" id="cd04216">
    <property type="entry name" value="Phytocyanin"/>
    <property type="match status" value="1"/>
</dbReference>
<name>A0A5J9W0U7_9POAL</name>
<organism evidence="15 16">
    <name type="scientific">Eragrostis curvula</name>
    <name type="common">weeping love grass</name>
    <dbReference type="NCBI Taxonomy" id="38414"/>
    <lineage>
        <taxon>Eukaryota</taxon>
        <taxon>Viridiplantae</taxon>
        <taxon>Streptophyta</taxon>
        <taxon>Embryophyta</taxon>
        <taxon>Tracheophyta</taxon>
        <taxon>Spermatophyta</taxon>
        <taxon>Magnoliopsida</taxon>
        <taxon>Liliopsida</taxon>
        <taxon>Poales</taxon>
        <taxon>Poaceae</taxon>
        <taxon>PACMAD clade</taxon>
        <taxon>Chloridoideae</taxon>
        <taxon>Eragrostideae</taxon>
        <taxon>Eragrostidinae</taxon>
        <taxon>Eragrostis</taxon>
    </lineage>
</organism>
<keyword evidence="4" id="KW-0479">Metal-binding</keyword>
<dbReference type="InterPro" id="IPR008972">
    <property type="entry name" value="Cupredoxin"/>
</dbReference>
<dbReference type="Proteomes" id="UP000324897">
    <property type="component" value="Chromosome 4"/>
</dbReference>
<dbReference type="PANTHER" id="PTHR33021:SF218">
    <property type="entry name" value="CUPREDOXIN SUPERFAMILY PROTEIN"/>
    <property type="match status" value="1"/>
</dbReference>
<proteinExistence type="predicted"/>
<dbReference type="OrthoDB" id="784190at2759"/>
<evidence type="ECO:0000256" key="9">
    <source>
        <dbReference type="ARBA" id="ARBA00023136"/>
    </source>
</evidence>
<dbReference type="PROSITE" id="PS51485">
    <property type="entry name" value="PHYTOCYANIN"/>
    <property type="match status" value="1"/>
</dbReference>
<evidence type="ECO:0000313" key="15">
    <source>
        <dbReference type="EMBL" id="TVU41535.1"/>
    </source>
</evidence>
<dbReference type="AlphaFoldDB" id="A0A5J9W0U7"/>
<dbReference type="Gene3D" id="2.60.40.420">
    <property type="entry name" value="Cupredoxins - blue copper proteins"/>
    <property type="match status" value="1"/>
</dbReference>
<dbReference type="GO" id="GO:0005886">
    <property type="term" value="C:plasma membrane"/>
    <property type="evidence" value="ECO:0007669"/>
    <property type="project" value="TreeGrafter"/>
</dbReference>
<keyword evidence="3" id="KW-0812">Transmembrane</keyword>
<dbReference type="Gramene" id="TVU41535">
    <property type="protein sequence ID" value="TVU41535"/>
    <property type="gene ID" value="EJB05_15063"/>
</dbReference>
<evidence type="ECO:0000256" key="6">
    <source>
        <dbReference type="ARBA" id="ARBA00022982"/>
    </source>
</evidence>
<feature type="compositionally biased region" description="Low complexity" evidence="12">
    <location>
        <begin position="133"/>
        <end position="147"/>
    </location>
</feature>
<evidence type="ECO:0000256" key="2">
    <source>
        <dbReference type="ARBA" id="ARBA00022448"/>
    </source>
</evidence>
<keyword evidence="6" id="KW-0249">Electron transport</keyword>
<evidence type="ECO:0000256" key="1">
    <source>
        <dbReference type="ARBA" id="ARBA00004479"/>
    </source>
</evidence>
<evidence type="ECO:0000256" key="3">
    <source>
        <dbReference type="ARBA" id="ARBA00022692"/>
    </source>
</evidence>
<feature type="non-terminal residue" evidence="15">
    <location>
        <position position="1"/>
    </location>
</feature>
<keyword evidence="2" id="KW-0813">Transport</keyword>
<dbReference type="GO" id="GO:0009610">
    <property type="term" value="P:response to symbiotic fungus"/>
    <property type="evidence" value="ECO:0007669"/>
    <property type="project" value="UniProtKB-ARBA"/>
</dbReference>
<reference evidence="15 16" key="1">
    <citation type="journal article" date="2019" name="Sci. Rep.">
        <title>A high-quality genome of Eragrostis curvula grass provides insights into Poaceae evolution and supports new strategies to enhance forage quality.</title>
        <authorList>
            <person name="Carballo J."/>
            <person name="Santos B.A.C.M."/>
            <person name="Zappacosta D."/>
            <person name="Garbus I."/>
            <person name="Selva J.P."/>
            <person name="Gallo C.A."/>
            <person name="Diaz A."/>
            <person name="Albertini E."/>
            <person name="Caccamo M."/>
            <person name="Echenique V."/>
        </authorList>
    </citation>
    <scope>NUCLEOTIDE SEQUENCE [LARGE SCALE GENOMIC DNA]</scope>
    <source>
        <strain evidence="16">cv. Victoria</strain>
        <tissue evidence="15">Leaf</tissue>
    </source>
</reference>
<evidence type="ECO:0000256" key="11">
    <source>
        <dbReference type="ARBA" id="ARBA00023180"/>
    </source>
</evidence>
<dbReference type="GO" id="GO:0046872">
    <property type="term" value="F:metal ion binding"/>
    <property type="evidence" value="ECO:0007669"/>
    <property type="project" value="UniProtKB-KW"/>
</dbReference>
<dbReference type="Pfam" id="PF02298">
    <property type="entry name" value="Cu_bind_like"/>
    <property type="match status" value="1"/>
</dbReference>
<keyword evidence="7" id="KW-1133">Transmembrane helix</keyword>
<evidence type="ECO:0000256" key="12">
    <source>
        <dbReference type="SAM" id="MobiDB-lite"/>
    </source>
</evidence>
<dbReference type="EMBL" id="RWGY01000007">
    <property type="protein sequence ID" value="TVU41535.1"/>
    <property type="molecule type" value="Genomic_DNA"/>
</dbReference>
<dbReference type="InterPro" id="IPR039391">
    <property type="entry name" value="Phytocyanin-like"/>
</dbReference>
<feature type="chain" id="PRO_5023853601" description="Phytocyanin domain-containing protein" evidence="13">
    <location>
        <begin position="26"/>
        <end position="192"/>
    </location>
</feature>
<dbReference type="FunFam" id="2.60.40.420:FF:000067">
    <property type="entry name" value="Cupredoxin superfamily protein"/>
    <property type="match status" value="1"/>
</dbReference>
<comment type="caution">
    <text evidence="15">The sequence shown here is derived from an EMBL/GenBank/DDBJ whole genome shotgun (WGS) entry which is preliminary data.</text>
</comment>
<protein>
    <recommendedName>
        <fullName evidence="14">Phytocyanin domain-containing protein</fullName>
    </recommendedName>
</protein>
<evidence type="ECO:0000256" key="13">
    <source>
        <dbReference type="SAM" id="SignalP"/>
    </source>
</evidence>
<dbReference type="PANTHER" id="PTHR33021">
    <property type="entry name" value="BLUE COPPER PROTEIN"/>
    <property type="match status" value="1"/>
</dbReference>
<keyword evidence="9" id="KW-0472">Membrane</keyword>
<comment type="subcellular location">
    <subcellularLocation>
        <location evidence="1">Membrane</location>
        <topology evidence="1">Single-pass type I membrane protein</topology>
    </subcellularLocation>
</comment>
<keyword evidence="16" id="KW-1185">Reference proteome</keyword>
<evidence type="ECO:0000256" key="5">
    <source>
        <dbReference type="ARBA" id="ARBA00022729"/>
    </source>
</evidence>
<keyword evidence="11" id="KW-0325">Glycoprotein</keyword>
<dbReference type="GO" id="GO:0009055">
    <property type="term" value="F:electron transfer activity"/>
    <property type="evidence" value="ECO:0007669"/>
    <property type="project" value="InterPro"/>
</dbReference>
<sequence length="192" mass="20335">MASTQAMVVVVFAVVAVAFAPPALAADIIVGGENGWGLGIDYDKWVDGNDFIVGDTLVFKYAMGKHTVVEATAENFAACSKDSSLGSWSSGEDRVPLGTAGPRWFFCGVGDHCAQQGMKLNITVLPIVRLSASGPSSSSSSPSSSPATRTPWRRDRGGARPPAWGSPPRCLCSRLLGTAHIDPRRLPRPRHE</sequence>
<keyword evidence="8" id="KW-0186">Copper</keyword>
<evidence type="ECO:0000256" key="4">
    <source>
        <dbReference type="ARBA" id="ARBA00022723"/>
    </source>
</evidence>
<evidence type="ECO:0000313" key="16">
    <source>
        <dbReference type="Proteomes" id="UP000324897"/>
    </source>
</evidence>
<evidence type="ECO:0000259" key="14">
    <source>
        <dbReference type="PROSITE" id="PS51485"/>
    </source>
</evidence>
<accession>A0A5J9W0U7</accession>
<evidence type="ECO:0000256" key="8">
    <source>
        <dbReference type="ARBA" id="ARBA00023008"/>
    </source>
</evidence>
<keyword evidence="5 13" id="KW-0732">Signal</keyword>
<dbReference type="InterPro" id="IPR003245">
    <property type="entry name" value="Phytocyanin_dom"/>
</dbReference>
<feature type="region of interest" description="Disordered" evidence="12">
    <location>
        <begin position="133"/>
        <end position="169"/>
    </location>
</feature>
<keyword evidence="10" id="KW-1015">Disulfide bond</keyword>
<feature type="signal peptide" evidence="13">
    <location>
        <begin position="1"/>
        <end position="25"/>
    </location>
</feature>
<gene>
    <name evidence="15" type="ORF">EJB05_15063</name>
</gene>
<evidence type="ECO:0000256" key="7">
    <source>
        <dbReference type="ARBA" id="ARBA00022989"/>
    </source>
</evidence>
<evidence type="ECO:0000256" key="10">
    <source>
        <dbReference type="ARBA" id="ARBA00023157"/>
    </source>
</evidence>
<dbReference type="SUPFAM" id="SSF49503">
    <property type="entry name" value="Cupredoxins"/>
    <property type="match status" value="1"/>
</dbReference>
<feature type="domain" description="Phytocyanin" evidence="14">
    <location>
        <begin position="26"/>
        <end position="126"/>
    </location>
</feature>